<name>A0A8S5LQM1_9CAUD</name>
<protein>
    <submittedName>
        <fullName evidence="1">Uncharacterized protein</fullName>
    </submittedName>
</protein>
<evidence type="ECO:0000313" key="1">
    <source>
        <dbReference type="EMBL" id="DAD72332.1"/>
    </source>
</evidence>
<proteinExistence type="predicted"/>
<dbReference type="EMBL" id="BK015897">
    <property type="protein sequence ID" value="DAD72332.1"/>
    <property type="molecule type" value="Genomic_DNA"/>
</dbReference>
<accession>A0A8S5LQM1</accession>
<organism evidence="1">
    <name type="scientific">Podoviridae sp. ctC8s18</name>
    <dbReference type="NCBI Taxonomy" id="2827617"/>
    <lineage>
        <taxon>Viruses</taxon>
        <taxon>Duplodnaviria</taxon>
        <taxon>Heunggongvirae</taxon>
        <taxon>Uroviricota</taxon>
        <taxon>Caudoviricetes</taxon>
    </lineage>
</organism>
<sequence length="36" mass="4410">MFKFFQNPIDKIYNVLYNIIKKGKRGNKKYTELTKK</sequence>
<reference evidence="1" key="1">
    <citation type="journal article" date="2021" name="Proc. Natl. Acad. Sci. U.S.A.">
        <title>A Catalog of Tens of Thousands of Viruses from Human Metagenomes Reveals Hidden Associations with Chronic Diseases.</title>
        <authorList>
            <person name="Tisza M.J."/>
            <person name="Buck C.B."/>
        </authorList>
    </citation>
    <scope>NUCLEOTIDE SEQUENCE</scope>
    <source>
        <strain evidence="1">CtC8s18</strain>
    </source>
</reference>